<evidence type="ECO:0000313" key="1">
    <source>
        <dbReference type="EMBL" id="GAA5073584.1"/>
    </source>
</evidence>
<keyword evidence="2" id="KW-1185">Reference proteome</keyword>
<dbReference type="EMBL" id="BAABHW010000002">
    <property type="protein sequence ID" value="GAA5073584.1"/>
    <property type="molecule type" value="Genomic_DNA"/>
</dbReference>
<dbReference type="RefSeq" id="WP_259550484.1">
    <property type="nucleotide sequence ID" value="NZ_BAABHW010000002.1"/>
</dbReference>
<evidence type="ECO:0000313" key="2">
    <source>
        <dbReference type="Proteomes" id="UP001499910"/>
    </source>
</evidence>
<dbReference type="Proteomes" id="UP001499910">
    <property type="component" value="Unassembled WGS sequence"/>
</dbReference>
<name>A0ABP9LCG4_9RHOB</name>
<proteinExistence type="predicted"/>
<accession>A0ABP9LCG4</accession>
<protein>
    <submittedName>
        <fullName evidence="1">Uncharacterized protein</fullName>
    </submittedName>
</protein>
<gene>
    <name evidence="1" type="ORF">GCM10023209_19660</name>
</gene>
<reference evidence="2" key="1">
    <citation type="journal article" date="2019" name="Int. J. Syst. Evol. Microbiol.">
        <title>The Global Catalogue of Microorganisms (GCM) 10K type strain sequencing project: providing services to taxonomists for standard genome sequencing and annotation.</title>
        <authorList>
            <consortium name="The Broad Institute Genomics Platform"/>
            <consortium name="The Broad Institute Genome Sequencing Center for Infectious Disease"/>
            <person name="Wu L."/>
            <person name="Ma J."/>
        </authorList>
    </citation>
    <scope>NUCLEOTIDE SEQUENCE [LARGE SCALE GENOMIC DNA]</scope>
    <source>
        <strain evidence="2">JCM 18015</strain>
    </source>
</reference>
<sequence>MKHRDEFRPTVVIYAGDVPAVPSSPESGGLQTRLLSGPQYRAAPVVDPHDMAAEFPTRWAAYIRRFYPDDRMVVMQFGVSERTARKWRAGEMGCRAHHQSVALLTHGEDAFDMLVKP</sequence>
<comment type="caution">
    <text evidence="1">The sequence shown here is derived from an EMBL/GenBank/DDBJ whole genome shotgun (WGS) entry which is preliminary data.</text>
</comment>
<organism evidence="1 2">
    <name type="scientific">[Roseibacterium] beibuensis</name>
    <dbReference type="NCBI Taxonomy" id="1193142"/>
    <lineage>
        <taxon>Bacteria</taxon>
        <taxon>Pseudomonadati</taxon>
        <taxon>Pseudomonadota</taxon>
        <taxon>Alphaproteobacteria</taxon>
        <taxon>Rhodobacterales</taxon>
        <taxon>Roseobacteraceae</taxon>
        <taxon>Roseicyclus</taxon>
    </lineage>
</organism>